<keyword evidence="5" id="KW-1185">Reference proteome</keyword>
<evidence type="ECO:0000256" key="1">
    <source>
        <dbReference type="ARBA" id="ARBA00022679"/>
    </source>
</evidence>
<protein>
    <recommendedName>
        <fullName evidence="3">Glycosyl transferase 64 domain-containing protein</fullName>
    </recommendedName>
</protein>
<dbReference type="OrthoDB" id="1684102at2759"/>
<accession>A0A448YY47</accession>
<reference evidence="4 5" key="1">
    <citation type="submission" date="2019-01" db="EMBL/GenBank/DDBJ databases">
        <authorList>
            <person name="Ferrante I. M."/>
        </authorList>
    </citation>
    <scope>NUCLEOTIDE SEQUENCE [LARGE SCALE GENOMIC DNA]</scope>
    <source>
        <strain evidence="4 5">B856</strain>
    </source>
</reference>
<keyword evidence="1" id="KW-0808">Transferase</keyword>
<dbReference type="Gene3D" id="3.90.550.10">
    <property type="entry name" value="Spore Coat Polysaccharide Biosynthesis Protein SpsA, Chain A"/>
    <property type="match status" value="1"/>
</dbReference>
<dbReference type="GO" id="GO:0016020">
    <property type="term" value="C:membrane"/>
    <property type="evidence" value="ECO:0007669"/>
    <property type="project" value="InterPro"/>
</dbReference>
<proteinExistence type="predicted"/>
<name>A0A448YY47_9STRA</name>
<dbReference type="Pfam" id="PF09258">
    <property type="entry name" value="Glyco_transf_64"/>
    <property type="match status" value="1"/>
</dbReference>
<evidence type="ECO:0000259" key="3">
    <source>
        <dbReference type="Pfam" id="PF09258"/>
    </source>
</evidence>
<sequence length="212" mass="24956">MGLSLRFYFCQIAQNNWVLHLDDDMEFTTEAMNDLIAEYGRNPKRIVGRFGRNFKEGNSFNGYNSVDTHKNSEVILTKLMLMERDTCSAFFDYAHLVWADTVLQNGDGPLWNGEDIFMSLVANQVYDKNRDGSSQFNNYAMDWLDVWEADKSLKDYGNGKLDISGGLEGVRFWSWRWWHSLTRRNRHYSYRGHLWQVARDRLKRLSVTPRQS</sequence>
<dbReference type="GO" id="GO:0016757">
    <property type="term" value="F:glycosyltransferase activity"/>
    <property type="evidence" value="ECO:0007669"/>
    <property type="project" value="InterPro"/>
</dbReference>
<dbReference type="InterPro" id="IPR029044">
    <property type="entry name" value="Nucleotide-diphossugar_trans"/>
</dbReference>
<evidence type="ECO:0000313" key="5">
    <source>
        <dbReference type="Proteomes" id="UP000291116"/>
    </source>
</evidence>
<evidence type="ECO:0000313" key="4">
    <source>
        <dbReference type="EMBL" id="VEU34639.1"/>
    </source>
</evidence>
<gene>
    <name evidence="4" type="ORF">PSNMU_V1.4_AUG-EV-PASAV3_0013510</name>
</gene>
<dbReference type="InterPro" id="IPR015338">
    <property type="entry name" value="GT64_dom"/>
</dbReference>
<dbReference type="AlphaFoldDB" id="A0A448YY47"/>
<dbReference type="Proteomes" id="UP000291116">
    <property type="component" value="Unassembled WGS sequence"/>
</dbReference>
<organism evidence="4 5">
    <name type="scientific">Pseudo-nitzschia multistriata</name>
    <dbReference type="NCBI Taxonomy" id="183589"/>
    <lineage>
        <taxon>Eukaryota</taxon>
        <taxon>Sar</taxon>
        <taxon>Stramenopiles</taxon>
        <taxon>Ochrophyta</taxon>
        <taxon>Bacillariophyta</taxon>
        <taxon>Bacillariophyceae</taxon>
        <taxon>Bacillariophycidae</taxon>
        <taxon>Bacillariales</taxon>
        <taxon>Bacillariaceae</taxon>
        <taxon>Pseudo-nitzschia</taxon>
    </lineage>
</organism>
<feature type="domain" description="Glycosyl transferase 64" evidence="3">
    <location>
        <begin position="4"/>
        <end position="128"/>
    </location>
</feature>
<evidence type="ECO:0000256" key="2">
    <source>
        <dbReference type="ARBA" id="ARBA00023157"/>
    </source>
</evidence>
<keyword evidence="2" id="KW-1015">Disulfide bond</keyword>
<dbReference type="EMBL" id="CAACVS010000035">
    <property type="protein sequence ID" value="VEU34639.1"/>
    <property type="molecule type" value="Genomic_DNA"/>
</dbReference>